<dbReference type="Pfam" id="PF22022">
    <property type="entry name" value="Phage_int_M"/>
    <property type="match status" value="1"/>
</dbReference>
<name>A0A5D3KFE8_9BRAD</name>
<keyword evidence="4" id="KW-0233">DNA recombination</keyword>
<dbReference type="InterPro" id="IPR013762">
    <property type="entry name" value="Integrase-like_cat_sf"/>
</dbReference>
<reference evidence="6 7" key="1">
    <citation type="submission" date="2019-08" db="EMBL/GenBank/DDBJ databases">
        <title>Bradyrhizobium hipponensis sp. nov., a rhizobium isolated from a Lupinus angustifolius root nodule in Tunisia.</title>
        <authorList>
            <person name="Off K."/>
            <person name="Rejili M."/>
            <person name="Mars M."/>
            <person name="Brachmann A."/>
            <person name="Marin M."/>
        </authorList>
    </citation>
    <scope>NUCLEOTIDE SEQUENCE [LARGE SCALE GENOMIC DNA]</scope>
    <source>
        <strain evidence="6 7">CTAW71</strain>
    </source>
</reference>
<sequence length="421" mass="46820">MAKRQLHKLSARQAETIVEPGRHSDGGGLYLAIEAGTHARRQWVFLYRVRGTGKRREIGLGSAKGKGRDGISLADARLKAAEARKQLAEGKEPGAERRAKIVAASNFGEFADAFLLSIKAGFKGKNTHADWTRDLKVRCKPIRGTELASITVNDVLGILSPIWMTINRTARETRSRIERVLDAAEAKGLRSGKNPAMWKTLKPLLPKSKRSKRHHKAAPYKDVPGIVRALQASHEAADTAVNLAAEYIILTAVRTGEARFMRVREVDFGERLWTIPAERMKTEDHPDGKDFEVPLCDRAIAILKAVLPKEAARDAYVFAGQWSKDHTKPLGMSAVLHALKAVYPAMTTHGCRSSFRDWAGDETRFEREIAEMALAHKVGDETEQAYRRGNALKKRRQLMDAWGRYVESASNVILLPHRASA</sequence>
<dbReference type="RefSeq" id="WP_148775067.1">
    <property type="nucleotide sequence ID" value="NZ_VSSS01000041.1"/>
</dbReference>
<dbReference type="SUPFAM" id="SSF56349">
    <property type="entry name" value="DNA breaking-rejoining enzymes"/>
    <property type="match status" value="1"/>
</dbReference>
<dbReference type="PANTHER" id="PTHR30629:SF2">
    <property type="entry name" value="PROPHAGE INTEGRASE INTS-RELATED"/>
    <property type="match status" value="1"/>
</dbReference>
<gene>
    <name evidence="6" type="ORF">FXB40_26435</name>
</gene>
<dbReference type="Gene3D" id="1.10.150.130">
    <property type="match status" value="1"/>
</dbReference>
<dbReference type="Gene3D" id="1.10.443.10">
    <property type="entry name" value="Intergrase catalytic core"/>
    <property type="match status" value="1"/>
</dbReference>
<evidence type="ECO:0000313" key="7">
    <source>
        <dbReference type="Proteomes" id="UP000324758"/>
    </source>
</evidence>
<feature type="domain" description="Tyr recombinase" evidence="5">
    <location>
        <begin position="213"/>
        <end position="400"/>
    </location>
</feature>
<dbReference type="GO" id="GO:0006310">
    <property type="term" value="P:DNA recombination"/>
    <property type="evidence" value="ECO:0007669"/>
    <property type="project" value="UniProtKB-KW"/>
</dbReference>
<dbReference type="GO" id="GO:0003677">
    <property type="term" value="F:DNA binding"/>
    <property type="evidence" value="ECO:0007669"/>
    <property type="project" value="UniProtKB-KW"/>
</dbReference>
<dbReference type="OrthoDB" id="9795573at2"/>
<protein>
    <submittedName>
        <fullName evidence="6">DUF4102 domain-containing protein</fullName>
    </submittedName>
</protein>
<evidence type="ECO:0000256" key="3">
    <source>
        <dbReference type="ARBA" id="ARBA00023125"/>
    </source>
</evidence>
<accession>A0A5D3KFE8</accession>
<dbReference type="Pfam" id="PF13356">
    <property type="entry name" value="Arm-DNA-bind_3"/>
    <property type="match status" value="1"/>
</dbReference>
<dbReference type="Pfam" id="PF00589">
    <property type="entry name" value="Phage_integrase"/>
    <property type="match status" value="1"/>
</dbReference>
<dbReference type="InterPro" id="IPR011010">
    <property type="entry name" value="DNA_brk_join_enz"/>
</dbReference>
<dbReference type="InterPro" id="IPR025166">
    <property type="entry name" value="Integrase_DNA_bind_dom"/>
</dbReference>
<proteinExistence type="inferred from homology"/>
<dbReference type="Gene3D" id="3.30.160.390">
    <property type="entry name" value="Integrase, DNA-binding domain"/>
    <property type="match status" value="1"/>
</dbReference>
<comment type="similarity">
    <text evidence="1">Belongs to the 'phage' integrase family.</text>
</comment>
<evidence type="ECO:0000256" key="4">
    <source>
        <dbReference type="ARBA" id="ARBA00023172"/>
    </source>
</evidence>
<dbReference type="PANTHER" id="PTHR30629">
    <property type="entry name" value="PROPHAGE INTEGRASE"/>
    <property type="match status" value="1"/>
</dbReference>
<dbReference type="InterPro" id="IPR050808">
    <property type="entry name" value="Phage_Integrase"/>
</dbReference>
<dbReference type="Proteomes" id="UP000324758">
    <property type="component" value="Unassembled WGS sequence"/>
</dbReference>
<dbReference type="InterPro" id="IPR038488">
    <property type="entry name" value="Integrase_DNA-bd_sf"/>
</dbReference>
<organism evidence="6 7">
    <name type="scientific">Bradyrhizobium rifense</name>
    <dbReference type="NCBI Taxonomy" id="515499"/>
    <lineage>
        <taxon>Bacteria</taxon>
        <taxon>Pseudomonadati</taxon>
        <taxon>Pseudomonadota</taxon>
        <taxon>Alphaproteobacteria</taxon>
        <taxon>Hyphomicrobiales</taxon>
        <taxon>Nitrobacteraceae</taxon>
        <taxon>Bradyrhizobium</taxon>
    </lineage>
</organism>
<evidence type="ECO:0000256" key="2">
    <source>
        <dbReference type="ARBA" id="ARBA00022908"/>
    </source>
</evidence>
<dbReference type="InterPro" id="IPR010998">
    <property type="entry name" value="Integrase_recombinase_N"/>
</dbReference>
<keyword evidence="7" id="KW-1185">Reference proteome</keyword>
<dbReference type="GO" id="GO:0015074">
    <property type="term" value="P:DNA integration"/>
    <property type="evidence" value="ECO:0007669"/>
    <property type="project" value="UniProtKB-KW"/>
</dbReference>
<dbReference type="InterPro" id="IPR002104">
    <property type="entry name" value="Integrase_catalytic"/>
</dbReference>
<evidence type="ECO:0000256" key="1">
    <source>
        <dbReference type="ARBA" id="ARBA00008857"/>
    </source>
</evidence>
<comment type="caution">
    <text evidence="6">The sequence shown here is derived from an EMBL/GenBank/DDBJ whole genome shotgun (WGS) entry which is preliminary data.</text>
</comment>
<dbReference type="InterPro" id="IPR053876">
    <property type="entry name" value="Phage_int_M"/>
</dbReference>
<dbReference type="PROSITE" id="PS51898">
    <property type="entry name" value="TYR_RECOMBINASE"/>
    <property type="match status" value="1"/>
</dbReference>
<keyword evidence="2" id="KW-0229">DNA integration</keyword>
<dbReference type="EMBL" id="VSSS01000041">
    <property type="protein sequence ID" value="TYL91994.1"/>
    <property type="molecule type" value="Genomic_DNA"/>
</dbReference>
<keyword evidence="3" id="KW-0238">DNA-binding</keyword>
<dbReference type="AlphaFoldDB" id="A0A5D3KFE8"/>
<evidence type="ECO:0000259" key="5">
    <source>
        <dbReference type="PROSITE" id="PS51898"/>
    </source>
</evidence>
<evidence type="ECO:0000313" key="6">
    <source>
        <dbReference type="EMBL" id="TYL91994.1"/>
    </source>
</evidence>
<dbReference type="CDD" id="cd00801">
    <property type="entry name" value="INT_P4_C"/>
    <property type="match status" value="1"/>
</dbReference>